<keyword evidence="3" id="KW-0238">DNA-binding</keyword>
<evidence type="ECO:0000256" key="4">
    <source>
        <dbReference type="ARBA" id="ARBA00023163"/>
    </source>
</evidence>
<name>A0A0L1J0M0_ASPN3</name>
<dbReference type="InterPro" id="IPR050987">
    <property type="entry name" value="AtrR-like"/>
</dbReference>
<comment type="caution">
    <text evidence="7">The sequence shown here is derived from an EMBL/GenBank/DDBJ whole genome shotgun (WGS) entry which is preliminary data.</text>
</comment>
<keyword evidence="5" id="KW-0539">Nucleus</keyword>
<evidence type="ECO:0000256" key="3">
    <source>
        <dbReference type="ARBA" id="ARBA00023125"/>
    </source>
</evidence>
<organism evidence="7 8">
    <name type="scientific">Aspergillus nomiae NRRL (strain ATCC 15546 / NRRL 13137 / CBS 260.88 / M93)</name>
    <dbReference type="NCBI Taxonomy" id="1509407"/>
    <lineage>
        <taxon>Eukaryota</taxon>
        <taxon>Fungi</taxon>
        <taxon>Dikarya</taxon>
        <taxon>Ascomycota</taxon>
        <taxon>Pezizomycotina</taxon>
        <taxon>Eurotiomycetes</taxon>
        <taxon>Eurotiomycetidae</taxon>
        <taxon>Eurotiales</taxon>
        <taxon>Aspergillaceae</taxon>
        <taxon>Aspergillus</taxon>
        <taxon>Aspergillus subgen. Circumdati</taxon>
    </lineage>
</organism>
<keyword evidence="8" id="KW-1185">Reference proteome</keyword>
<dbReference type="GO" id="GO:0003677">
    <property type="term" value="F:DNA binding"/>
    <property type="evidence" value="ECO:0007669"/>
    <property type="project" value="UniProtKB-KW"/>
</dbReference>
<dbReference type="CDD" id="cd12148">
    <property type="entry name" value="fungal_TF_MHR"/>
    <property type="match status" value="1"/>
</dbReference>
<dbReference type="PANTHER" id="PTHR46910:SF37">
    <property type="entry name" value="ZN(II)2CYS6 TRANSCRIPTION FACTOR (EUROFUNG)"/>
    <property type="match status" value="1"/>
</dbReference>
<evidence type="ECO:0000256" key="2">
    <source>
        <dbReference type="ARBA" id="ARBA00023015"/>
    </source>
</evidence>
<dbReference type="EMBL" id="JNOM01000163">
    <property type="protein sequence ID" value="KNG85302.1"/>
    <property type="molecule type" value="Genomic_DNA"/>
</dbReference>
<proteinExistence type="predicted"/>
<dbReference type="PANTHER" id="PTHR46910">
    <property type="entry name" value="TRANSCRIPTION FACTOR PDR1"/>
    <property type="match status" value="1"/>
</dbReference>
<evidence type="ECO:0000256" key="5">
    <source>
        <dbReference type="ARBA" id="ARBA00023242"/>
    </source>
</evidence>
<comment type="subcellular location">
    <subcellularLocation>
        <location evidence="1">Nucleus</location>
    </subcellularLocation>
</comment>
<reference evidence="7 8" key="1">
    <citation type="submission" date="2014-06" db="EMBL/GenBank/DDBJ databases">
        <title>The Genome of the Aflatoxigenic Filamentous Fungus Aspergillus nomius.</title>
        <authorList>
            <person name="Moore M.G."/>
            <person name="Shannon B.M."/>
            <person name="Brian M.M."/>
        </authorList>
    </citation>
    <scope>NUCLEOTIDE SEQUENCE [LARGE SCALE GENOMIC DNA]</scope>
    <source>
        <strain evidence="7 8">NRRL 13137</strain>
    </source>
</reference>
<evidence type="ECO:0000256" key="1">
    <source>
        <dbReference type="ARBA" id="ARBA00004123"/>
    </source>
</evidence>
<sequence length="601" mass="66918">MNLPTTQMRREYLHDMTGPVNQQTTGLSPAPSQSPPTINLCSQEDRSISLDKKDRKGERLCIGSCAILSPDGIRWIDALVGDDSFSSLLSGLKIPRKVPLGNLEGRANHPLPPNDTIIACVKDFSATYNSSIHLLEDDYLAEILQRYLNDQSFSDATSYAALNIVLAHSLSKFDNMRPDEAEKCFENSFSMLPAMMLQSANKFSIATMLFMVMYLIYTSRSHTSAAILGAAIQSILMAGYHHTVPTQSSSAALHERTLLYHAFIIEQDLAMYHSTPPSLKSVLLPSLPEEDPEDGRNTLTLDDGSTLNWLREQVILGKIQDKVYDRLRSPQASTQSPEQLYAGVMELDEELQRWRQKIPDMARPQTSLTGLDGSRLMSLTVLHFSYFQLLISIHSVVFSKVVPLWNQYEESDLVISSVALCVSAARATISLLNYHDQGHPFTIYLVYHIAWTVDILLINILENKTSPQAREDLHLLGTVIRFFEKHDPNCETAVPYHVSRLYYQVALRAINNAAASQSTGLETPAEALATAKNNDGRSTFPYLNNNDALDIGTVTPASGSNGSPNPVLYSWGMQLNFLPELWQDPHLAMLDDHLAEHSPNV</sequence>
<evidence type="ECO:0000313" key="7">
    <source>
        <dbReference type="EMBL" id="KNG85302.1"/>
    </source>
</evidence>
<dbReference type="Proteomes" id="UP000037505">
    <property type="component" value="Unassembled WGS sequence"/>
</dbReference>
<protein>
    <recommendedName>
        <fullName evidence="9">Transcription factor domain-containing protein</fullName>
    </recommendedName>
</protein>
<dbReference type="GO" id="GO:0005634">
    <property type="term" value="C:nucleus"/>
    <property type="evidence" value="ECO:0007669"/>
    <property type="project" value="UniProtKB-SubCell"/>
</dbReference>
<dbReference type="AlphaFoldDB" id="A0A0L1J0M0"/>
<gene>
    <name evidence="7" type="ORF">ANOM_006452</name>
</gene>
<evidence type="ECO:0000313" key="8">
    <source>
        <dbReference type="Proteomes" id="UP000037505"/>
    </source>
</evidence>
<dbReference type="GeneID" id="26808256"/>
<keyword evidence="2" id="KW-0805">Transcription regulation</keyword>
<feature type="compositionally biased region" description="Polar residues" evidence="6">
    <location>
        <begin position="19"/>
        <end position="39"/>
    </location>
</feature>
<dbReference type="GO" id="GO:0003700">
    <property type="term" value="F:DNA-binding transcription factor activity"/>
    <property type="evidence" value="ECO:0007669"/>
    <property type="project" value="InterPro"/>
</dbReference>
<keyword evidence="4" id="KW-0804">Transcription</keyword>
<evidence type="ECO:0000256" key="6">
    <source>
        <dbReference type="SAM" id="MobiDB-lite"/>
    </source>
</evidence>
<feature type="region of interest" description="Disordered" evidence="6">
    <location>
        <begin position="18"/>
        <end position="39"/>
    </location>
</feature>
<dbReference type="STRING" id="1509407.A0A0L1J0M0"/>
<accession>A0A0L1J0M0</accession>
<evidence type="ECO:0008006" key="9">
    <source>
        <dbReference type="Google" id="ProtNLM"/>
    </source>
</evidence>
<dbReference type="OrthoDB" id="4116913at2759"/>
<dbReference type="RefSeq" id="XP_015406225.1">
    <property type="nucleotide sequence ID" value="XM_015551708.1"/>
</dbReference>